<keyword evidence="5" id="KW-0233">DNA recombination</keyword>
<reference evidence="7" key="1">
    <citation type="journal article" date="2020" name="mSystems">
        <title>Genome- and Community-Level Interaction Insights into Carbon Utilization and Element Cycling Functions of Hydrothermarchaeota in Hydrothermal Sediment.</title>
        <authorList>
            <person name="Zhou Z."/>
            <person name="Liu Y."/>
            <person name="Xu W."/>
            <person name="Pan J."/>
            <person name="Luo Z.H."/>
            <person name="Li M."/>
        </authorList>
    </citation>
    <scope>NUCLEOTIDE SEQUENCE [LARGE SCALE GENOMIC DNA]</scope>
    <source>
        <strain evidence="7">SpSt-751</strain>
    </source>
</reference>
<evidence type="ECO:0000256" key="5">
    <source>
        <dbReference type="ARBA" id="ARBA00023172"/>
    </source>
</evidence>
<evidence type="ECO:0000259" key="6">
    <source>
        <dbReference type="Pfam" id="PF00154"/>
    </source>
</evidence>
<accession>A0A7C3WSC6</accession>
<dbReference type="GO" id="GO:0003697">
    <property type="term" value="F:single-stranded DNA binding"/>
    <property type="evidence" value="ECO:0007669"/>
    <property type="project" value="InterPro"/>
</dbReference>
<keyword evidence="3" id="KW-0547">Nucleotide-binding</keyword>
<evidence type="ECO:0000256" key="3">
    <source>
        <dbReference type="ARBA" id="ARBA00022741"/>
    </source>
</evidence>
<evidence type="ECO:0000256" key="2">
    <source>
        <dbReference type="ARBA" id="ARBA00015553"/>
    </source>
</evidence>
<organism evidence="7">
    <name type="scientific">Dictyoglomus turgidum</name>
    <dbReference type="NCBI Taxonomy" id="513050"/>
    <lineage>
        <taxon>Bacteria</taxon>
        <taxon>Pseudomonadati</taxon>
        <taxon>Dictyoglomota</taxon>
        <taxon>Dictyoglomia</taxon>
        <taxon>Dictyoglomales</taxon>
        <taxon>Dictyoglomaceae</taxon>
        <taxon>Dictyoglomus</taxon>
    </lineage>
</organism>
<dbReference type="GO" id="GO:0006281">
    <property type="term" value="P:DNA repair"/>
    <property type="evidence" value="ECO:0007669"/>
    <property type="project" value="InterPro"/>
</dbReference>
<dbReference type="InterPro" id="IPR013765">
    <property type="entry name" value="DNA_recomb/repair_RecA"/>
</dbReference>
<evidence type="ECO:0000313" key="7">
    <source>
        <dbReference type="EMBL" id="HGB30949.1"/>
    </source>
</evidence>
<dbReference type="InterPro" id="IPR049428">
    <property type="entry name" value="RecA-like_N"/>
</dbReference>
<gene>
    <name evidence="7" type="ORF">ENV35_03630</name>
</gene>
<dbReference type="Gene3D" id="3.40.50.300">
    <property type="entry name" value="P-loop containing nucleotide triphosphate hydrolases"/>
    <property type="match status" value="1"/>
</dbReference>
<dbReference type="PANTHER" id="PTHR45900">
    <property type="entry name" value="RECA"/>
    <property type="match status" value="1"/>
</dbReference>
<dbReference type="InterPro" id="IPR027417">
    <property type="entry name" value="P-loop_NTPase"/>
</dbReference>
<feature type="domain" description="RecA-like N-terminal" evidence="6">
    <location>
        <begin position="143"/>
        <end position="240"/>
    </location>
</feature>
<dbReference type="SUPFAM" id="SSF52540">
    <property type="entry name" value="P-loop containing nucleoside triphosphate hydrolases"/>
    <property type="match status" value="1"/>
</dbReference>
<evidence type="ECO:0000256" key="4">
    <source>
        <dbReference type="ARBA" id="ARBA00022840"/>
    </source>
</evidence>
<name>A0A7C3WSC6_9BACT</name>
<dbReference type="EMBL" id="DTGA01000091">
    <property type="protein sequence ID" value="HGB30949.1"/>
    <property type="molecule type" value="Genomic_DNA"/>
</dbReference>
<dbReference type="AlphaFoldDB" id="A0A7C3WSC6"/>
<sequence length="377" mass="42426">MKKKEAENKQAKSDARVDVILENLVKKGIRVCKPTDSDSLYLLRRPSGVFSLDLHTAGGLPAGCMAEIAGPEGIGKNLLANYYIAECQRIYGDDARIFVAVTEYKYDKDFARKCGVIIPYSDTELKTIEKDSGWKFTAAEKEALTKKVGEFIIIQQNTAEKTFQAVLECLKSNEFQIGILDSLGAMAPETEVDKDLESASKVGSTALLQTRFMQKFYPAIGDKTTFIILNQVRAAIGGFNPFSKTLPVDKYKIPTSFAIKHGLIARLLLTFGGDIQDESGKILGKKIRWEIIKGKAGFHEGPNGIWLYYYDYGIDKFYDVVETLVELADKKGSYLYLFDKDFHGRPALVSYLRENPDEIEVFKKRAFELKKIQVKWK</sequence>
<dbReference type="GO" id="GO:0005524">
    <property type="term" value="F:ATP binding"/>
    <property type="evidence" value="ECO:0007669"/>
    <property type="project" value="UniProtKB-KW"/>
</dbReference>
<evidence type="ECO:0000256" key="1">
    <source>
        <dbReference type="ARBA" id="ARBA00009391"/>
    </source>
</evidence>
<protein>
    <recommendedName>
        <fullName evidence="2">Protein RecA</fullName>
    </recommendedName>
</protein>
<dbReference type="Pfam" id="PF00154">
    <property type="entry name" value="RecA_N"/>
    <property type="match status" value="2"/>
</dbReference>
<keyword evidence="4" id="KW-0067">ATP-binding</keyword>
<comment type="similarity">
    <text evidence="1">Belongs to the RecA family.</text>
</comment>
<dbReference type="GO" id="GO:0006310">
    <property type="term" value="P:DNA recombination"/>
    <property type="evidence" value="ECO:0007669"/>
    <property type="project" value="UniProtKB-KW"/>
</dbReference>
<comment type="caution">
    <text evidence="7">The sequence shown here is derived from an EMBL/GenBank/DDBJ whole genome shotgun (WGS) entry which is preliminary data.</text>
</comment>
<dbReference type="PANTHER" id="PTHR45900:SF1">
    <property type="entry name" value="MITOCHONDRIAL DNA REPAIR PROTEIN RECA HOMOLOG-RELATED"/>
    <property type="match status" value="1"/>
</dbReference>
<proteinExistence type="inferred from homology"/>
<feature type="domain" description="RecA-like N-terminal" evidence="6">
    <location>
        <begin position="46"/>
        <end position="118"/>
    </location>
</feature>